<evidence type="ECO:0000256" key="1">
    <source>
        <dbReference type="HAMAP-Rule" id="MF_03020"/>
    </source>
</evidence>
<dbReference type="GO" id="GO:0020037">
    <property type="term" value="F:heme binding"/>
    <property type="evidence" value="ECO:0007669"/>
    <property type="project" value="UniProtKB-UniRule"/>
</dbReference>
<feature type="region of interest" description="Disordered" evidence="2">
    <location>
        <begin position="175"/>
        <end position="212"/>
    </location>
</feature>
<dbReference type="GO" id="GO:0019441">
    <property type="term" value="P:L-tryptophan catabolic process to kynurenine"/>
    <property type="evidence" value="ECO:0007669"/>
    <property type="project" value="UniProtKB-UniRule"/>
</dbReference>
<dbReference type="SUPFAM" id="SSF140959">
    <property type="entry name" value="Indolic compounds 2,3-dioxygenase-like"/>
    <property type="match status" value="1"/>
</dbReference>
<evidence type="ECO:0000313" key="4">
    <source>
        <dbReference type="Proteomes" id="UP001301350"/>
    </source>
</evidence>
<proteinExistence type="inferred from homology"/>
<organism evidence="3 4">
    <name type="scientific">Cyanidium caldarium</name>
    <name type="common">Red alga</name>
    <dbReference type="NCBI Taxonomy" id="2771"/>
    <lineage>
        <taxon>Eukaryota</taxon>
        <taxon>Rhodophyta</taxon>
        <taxon>Bangiophyceae</taxon>
        <taxon>Cyanidiales</taxon>
        <taxon>Cyanidiaceae</taxon>
        <taxon>Cyanidium</taxon>
    </lineage>
</organism>
<dbReference type="Gene3D" id="1.20.58.480">
    <property type="match status" value="1"/>
</dbReference>
<dbReference type="InterPro" id="IPR004981">
    <property type="entry name" value="Trp_2_3_dOase"/>
</dbReference>
<accession>A0AAV9IZE0</accession>
<feature type="compositionally biased region" description="Acidic residues" evidence="2">
    <location>
        <begin position="110"/>
        <end position="123"/>
    </location>
</feature>
<comment type="caution">
    <text evidence="3">The sequence shown here is derived from an EMBL/GenBank/DDBJ whole genome shotgun (WGS) entry which is preliminary data.</text>
</comment>
<feature type="region of interest" description="Disordered" evidence="2">
    <location>
        <begin position="229"/>
        <end position="258"/>
    </location>
</feature>
<keyword evidence="1" id="KW-0408">Iron</keyword>
<dbReference type="Pfam" id="PF03301">
    <property type="entry name" value="Trp_dioxygenase"/>
    <property type="match status" value="1"/>
</dbReference>
<feature type="compositionally biased region" description="Basic and acidic residues" evidence="2">
    <location>
        <begin position="182"/>
        <end position="200"/>
    </location>
</feature>
<comment type="function">
    <text evidence="1">Heme-dependent dioxygenase that catalyzes the oxidative cleavage of the L-tryptophan (L-Trp) pyrrole ring and converts L-tryptophan to N-formyl-L-kynurenine. Catalyzes the oxidative cleavage of the indole moiety.</text>
</comment>
<feature type="region of interest" description="Disordered" evidence="2">
    <location>
        <begin position="1"/>
        <end position="61"/>
    </location>
</feature>
<keyword evidence="1" id="KW-0223">Dioxygenase</keyword>
<dbReference type="EMBL" id="JANCYW010000012">
    <property type="protein sequence ID" value="KAK4537416.1"/>
    <property type="molecule type" value="Genomic_DNA"/>
</dbReference>
<reference evidence="3 4" key="1">
    <citation type="submission" date="2022-07" db="EMBL/GenBank/DDBJ databases">
        <title>Genome-wide signatures of adaptation to extreme environments.</title>
        <authorList>
            <person name="Cho C.H."/>
            <person name="Yoon H.S."/>
        </authorList>
    </citation>
    <scope>NUCLEOTIDE SEQUENCE [LARGE SCALE GENOMIC DNA]</scope>
    <source>
        <strain evidence="3 4">DBV 063 E5</strain>
    </source>
</reference>
<comment type="catalytic activity">
    <reaction evidence="1">
        <text>L-tryptophan + O2 = N-formyl-L-kynurenine</text>
        <dbReference type="Rhea" id="RHEA:24536"/>
        <dbReference type="ChEBI" id="CHEBI:15379"/>
        <dbReference type="ChEBI" id="CHEBI:57912"/>
        <dbReference type="ChEBI" id="CHEBI:58629"/>
        <dbReference type="EC" id="1.13.11.11"/>
    </reaction>
</comment>
<name>A0AAV9IZE0_CYACA</name>
<gene>
    <name evidence="3" type="ORF">CDCA_CDCA12G3441</name>
</gene>
<keyword evidence="1" id="KW-0560">Oxidoreductase</keyword>
<dbReference type="GO" id="GO:0046872">
    <property type="term" value="F:metal ion binding"/>
    <property type="evidence" value="ECO:0007669"/>
    <property type="project" value="UniProtKB-KW"/>
</dbReference>
<comment type="cofactor">
    <cofactor evidence="1">
        <name>heme</name>
        <dbReference type="ChEBI" id="CHEBI:30413"/>
    </cofactor>
    <text evidence="1">Binds 1 heme group per subunit.</text>
</comment>
<comment type="similarity">
    <text evidence="1">Belongs to the tryptophan 2,3-dioxygenase family.</text>
</comment>
<dbReference type="PANTHER" id="PTHR10138:SF0">
    <property type="entry name" value="TRYPTOPHAN 2,3-DIOXYGENASE"/>
    <property type="match status" value="1"/>
</dbReference>
<comment type="subunit">
    <text evidence="1">Homotetramer. Dimer of dimers.</text>
</comment>
<feature type="compositionally biased region" description="Basic and acidic residues" evidence="2">
    <location>
        <begin position="35"/>
        <end position="46"/>
    </location>
</feature>
<keyword evidence="1" id="KW-0349">Heme</keyword>
<dbReference type="EC" id="1.13.11.11" evidence="1"/>
<evidence type="ECO:0000256" key="2">
    <source>
        <dbReference type="SAM" id="MobiDB-lite"/>
    </source>
</evidence>
<feature type="region of interest" description="Disordered" evidence="2">
    <location>
        <begin position="89"/>
        <end position="146"/>
    </location>
</feature>
<sequence>MSCPFMHPSEGEESAALSGTDAGDRPEWSVSPARSPDDSERARGVDTVKLPVWGQGHTEASSGIPYFTGMGSLRPRTGPAPTASFSATAVTAEPTDLPEEQNQGYWRDVEDGDGGVGEADDAESATHDTGADGEVSTASPWPWRGTRQARQAALARRMLRQAEDEIGSEWCSVVSSGWSSHTEGEESDARGRRSSVDDKAAPSPQTTTARWPLSIMALQSSGGMCGDCEPAETWSRHPVSTAPESPSRDTRPPRMELPAEQRGSAYIRQRKGEPLYYDTYLRLDRLLSAQAPLSWQFGEEAHDEMLFITVHQVYELWFKQLVHELDSVRQLLLQRCATGGDVHAAYTAVSDNRTMNLVLHRLERMVEIQRLLVEQIRVLETMTPQEFLAFRDYLFPASGFQSWQYRVLEVKLGVRAEQRISNHWKSHLSPAHQQLLSQVEQQPSLFDAIQRWLEQMPFVAITERAADGPGDLASSSATDAPPPYNFWEAYRRATERMLQLDEDFIERESLPGVDRARAYRELARMRQMFRSVYCREAHQQLVERGQRRMRFEAIGAALLIMLYEQEAPYLQLPHRVLRCLLELDEGMAQWRFRHVQMVSRMIGSKSGSGGSLGVHYLTMTVESSRVFTDLSGLATLLIPQRLLPPLPPHVRQRLEYAYTHSSSGERPGAV</sequence>
<dbReference type="PANTHER" id="PTHR10138">
    <property type="entry name" value="TRYPTOPHAN 2,3-DIOXYGENASE"/>
    <property type="match status" value="1"/>
</dbReference>
<keyword evidence="1" id="KW-0479">Metal-binding</keyword>
<dbReference type="GO" id="GO:0004833">
    <property type="term" value="F:L-tryptophan 2,3-dioxygenase activity"/>
    <property type="evidence" value="ECO:0007669"/>
    <property type="project" value="UniProtKB-UniRule"/>
</dbReference>
<dbReference type="Proteomes" id="UP001301350">
    <property type="component" value="Unassembled WGS sequence"/>
</dbReference>
<dbReference type="HAMAP" id="MF_01972">
    <property type="entry name" value="T23O"/>
    <property type="match status" value="1"/>
</dbReference>
<evidence type="ECO:0000313" key="3">
    <source>
        <dbReference type="EMBL" id="KAK4537416.1"/>
    </source>
</evidence>
<protein>
    <recommendedName>
        <fullName evidence="1">Tryptophan 2,3-dioxygenase</fullName>
        <shortName evidence="1">TDO</shortName>
        <ecNumber evidence="1">1.13.11.11</ecNumber>
    </recommendedName>
    <alternativeName>
        <fullName evidence="1">Tryptamin 2,3-dioxygenase</fullName>
    </alternativeName>
    <alternativeName>
        <fullName evidence="1">Tryptophan oxygenase</fullName>
        <shortName evidence="1">TO</shortName>
        <shortName evidence="1">TRPO</shortName>
    </alternativeName>
    <alternativeName>
        <fullName evidence="1">Tryptophan pyrrolase</fullName>
    </alternativeName>
    <alternativeName>
        <fullName evidence="1">Tryptophanase</fullName>
    </alternativeName>
</protein>
<dbReference type="GO" id="GO:0019442">
    <property type="term" value="P:L-tryptophan catabolic process to acetyl-CoA"/>
    <property type="evidence" value="ECO:0007669"/>
    <property type="project" value="TreeGrafter"/>
</dbReference>
<keyword evidence="1" id="KW-0823">Tryptophan catabolism</keyword>
<dbReference type="Gene3D" id="1.10.287.3810">
    <property type="match status" value="1"/>
</dbReference>
<feature type="compositionally biased region" description="Basic and acidic residues" evidence="2">
    <location>
        <begin position="246"/>
        <end position="258"/>
    </location>
</feature>
<keyword evidence="4" id="KW-1185">Reference proteome</keyword>
<dbReference type="InterPro" id="IPR037217">
    <property type="entry name" value="Trp/Indoleamine_2_3_dOase-like"/>
</dbReference>
<comment type="caution">
    <text evidence="1">Lacks conserved residue(s) required for the propagation of feature annotation.</text>
</comment>
<comment type="pathway">
    <text evidence="1">Amino-acid degradation; L-tryptophan degradation via kynurenine pathway; L-kynurenine from L-tryptophan: step 1/2.</text>
</comment>
<dbReference type="AlphaFoldDB" id="A0AAV9IZE0"/>